<keyword evidence="3" id="KW-1185">Reference proteome</keyword>
<evidence type="ECO:0008006" key="4">
    <source>
        <dbReference type="Google" id="ProtNLM"/>
    </source>
</evidence>
<organism evidence="2 3">
    <name type="scientific">Microvirga lotononidis</name>
    <dbReference type="NCBI Taxonomy" id="864069"/>
    <lineage>
        <taxon>Bacteria</taxon>
        <taxon>Pseudomonadati</taxon>
        <taxon>Pseudomonadota</taxon>
        <taxon>Alphaproteobacteria</taxon>
        <taxon>Hyphomicrobiales</taxon>
        <taxon>Methylobacteriaceae</taxon>
        <taxon>Microvirga</taxon>
    </lineage>
</organism>
<evidence type="ECO:0000313" key="1">
    <source>
        <dbReference type="EMBL" id="EIM30145.1"/>
    </source>
</evidence>
<accession>I4Z3V3</accession>
<dbReference type="EMBL" id="JH660640">
    <property type="protein sequence ID" value="EIM30145.1"/>
    <property type="molecule type" value="Genomic_DNA"/>
</dbReference>
<evidence type="ECO:0000313" key="2">
    <source>
        <dbReference type="EMBL" id="EIM30895.1"/>
    </source>
</evidence>
<dbReference type="AlphaFoldDB" id="I4Z3V3"/>
<sequence length="78" mass="8709">MADRTFFVAFKDGRWEYSHHEKHFGPYSSKAHAMGEAVAAASEAGRLHGHARVMAADEDGHIYTAWTYGTDAPSWILK</sequence>
<name>I4Z3V3_9HYPH</name>
<dbReference type="HOGENOM" id="CLU_198205_0_0_5"/>
<gene>
    <name evidence="2" type="ORF">MicloDRAFT_00004220</name>
    <name evidence="1" type="ORF">MicloDRAFT_00014660</name>
</gene>
<dbReference type="Proteomes" id="UP000003947">
    <property type="component" value="Unassembled WGS sequence"/>
</dbReference>
<reference evidence="2 3" key="1">
    <citation type="submission" date="2012-02" db="EMBL/GenBank/DDBJ databases">
        <title>Improved High-Quality Draft sequence of Microvirga sp. WSM3557.</title>
        <authorList>
            <consortium name="US DOE Joint Genome Institute"/>
            <person name="Lucas S."/>
            <person name="Han J."/>
            <person name="Lapidus A."/>
            <person name="Cheng J.-F."/>
            <person name="Goodwin L."/>
            <person name="Pitluck S."/>
            <person name="Peters L."/>
            <person name="Zhang X."/>
            <person name="Detter J.C."/>
            <person name="Han C."/>
            <person name="Tapia R."/>
            <person name="Land M."/>
            <person name="Hauser L."/>
            <person name="Kyrpides N."/>
            <person name="Ivanova N."/>
            <person name="Pagani I."/>
            <person name="Brau L."/>
            <person name="Yates R."/>
            <person name="O'Hara G."/>
            <person name="Rui T."/>
            <person name="Howieson J."/>
            <person name="Reeve W."/>
            <person name="Woyke T."/>
        </authorList>
    </citation>
    <scope>NUCLEOTIDE SEQUENCE [LARGE SCALE GENOMIC DNA]</scope>
    <source>
        <strain evidence="2 3">WSM3557</strain>
    </source>
</reference>
<protein>
    <recommendedName>
        <fullName evidence="4">DUF2188 domain-containing protein</fullName>
    </recommendedName>
</protein>
<dbReference type="EMBL" id="JH660635">
    <property type="protein sequence ID" value="EIM30895.1"/>
    <property type="molecule type" value="Genomic_DNA"/>
</dbReference>
<evidence type="ECO:0000313" key="3">
    <source>
        <dbReference type="Proteomes" id="UP000003947"/>
    </source>
</evidence>
<proteinExistence type="predicted"/>